<feature type="compositionally biased region" description="Basic residues" evidence="1">
    <location>
        <begin position="48"/>
        <end position="57"/>
    </location>
</feature>
<protein>
    <submittedName>
        <fullName evidence="2">Uncharacterized protein</fullName>
    </submittedName>
</protein>
<evidence type="ECO:0000313" key="2">
    <source>
        <dbReference type="EMBL" id="VFJ59598.1"/>
    </source>
</evidence>
<dbReference type="AlphaFoldDB" id="A0A450SZC0"/>
<accession>A0A450SZC0</accession>
<sequence length="68" mass="7576">MDVVTANTSTKIFFFSAKLCVLCASAVKKEKIATAEAQSTQSFAEKKRNQRVNRNTRQRSDLVAALPR</sequence>
<feature type="region of interest" description="Disordered" evidence="1">
    <location>
        <begin position="38"/>
        <end position="68"/>
    </location>
</feature>
<reference evidence="2" key="1">
    <citation type="submission" date="2019-02" db="EMBL/GenBank/DDBJ databases">
        <authorList>
            <person name="Gruber-Vodicka R. H."/>
            <person name="Seah K. B. B."/>
        </authorList>
    </citation>
    <scope>NUCLEOTIDE SEQUENCE</scope>
    <source>
        <strain evidence="2">BECK_DK47</strain>
    </source>
</reference>
<proteinExistence type="predicted"/>
<gene>
    <name evidence="2" type="ORF">BECKDK2373B_GA0170837_10849</name>
</gene>
<dbReference type="EMBL" id="CAADEX010000084">
    <property type="protein sequence ID" value="VFJ59598.1"/>
    <property type="molecule type" value="Genomic_DNA"/>
</dbReference>
<organism evidence="2">
    <name type="scientific">Candidatus Kentrum sp. DK</name>
    <dbReference type="NCBI Taxonomy" id="2126562"/>
    <lineage>
        <taxon>Bacteria</taxon>
        <taxon>Pseudomonadati</taxon>
        <taxon>Pseudomonadota</taxon>
        <taxon>Gammaproteobacteria</taxon>
        <taxon>Candidatus Kentrum</taxon>
    </lineage>
</organism>
<evidence type="ECO:0000256" key="1">
    <source>
        <dbReference type="SAM" id="MobiDB-lite"/>
    </source>
</evidence>
<name>A0A450SZC0_9GAMM</name>